<dbReference type="Proteomes" id="UP000515123">
    <property type="component" value="Linkage group 7"/>
</dbReference>
<evidence type="ECO:0000313" key="3">
    <source>
        <dbReference type="RefSeq" id="XP_020092815.1"/>
    </source>
</evidence>
<proteinExistence type="predicted"/>
<protein>
    <submittedName>
        <fullName evidence="3">Uncharacterized protein LOC109713229</fullName>
    </submittedName>
</protein>
<sequence length="258" mass="26937">MTVLTSRGARESSDHRTSDRNANNSAEQQMLLTGAVGAREAAGDRTAGTPAGVEQQVGRSGGRAGGGGSSRWRAAADRAHPTPSRVWGLAARRRPGTVGRHCSGPETKGEVVLTSEDNGSPLNGAAPSRPHRPEPAEDLGGRGGAREAGNARAGLLEARRRSTREAWPQGRCGPKARNPSSARSVPGRPAGYSSSGASATLRGGRRPGRAPEVEEAGLASRGMETLHKPCVSKEAEERGSRSEASFRRAAAAWRRSRT</sequence>
<feature type="compositionally biased region" description="Low complexity" evidence="1">
    <location>
        <begin position="247"/>
        <end position="258"/>
    </location>
</feature>
<feature type="region of interest" description="Disordered" evidence="1">
    <location>
        <begin position="1"/>
        <end position="258"/>
    </location>
</feature>
<feature type="compositionally biased region" description="Low complexity" evidence="1">
    <location>
        <begin position="147"/>
        <end position="156"/>
    </location>
</feature>
<feature type="compositionally biased region" description="Polar residues" evidence="1">
    <location>
        <begin position="20"/>
        <end position="31"/>
    </location>
</feature>
<dbReference type="RefSeq" id="XP_020092815.1">
    <property type="nucleotide sequence ID" value="XM_020237226.1"/>
</dbReference>
<name>A0A6P5FHZ7_ANACO</name>
<gene>
    <name evidence="3" type="primary">LOC109713229</name>
</gene>
<feature type="compositionally biased region" description="Gly residues" evidence="1">
    <location>
        <begin position="59"/>
        <end position="69"/>
    </location>
</feature>
<dbReference type="GeneID" id="109713229"/>
<evidence type="ECO:0000313" key="2">
    <source>
        <dbReference type="Proteomes" id="UP000515123"/>
    </source>
</evidence>
<feature type="compositionally biased region" description="Basic and acidic residues" evidence="1">
    <location>
        <begin position="224"/>
        <end position="246"/>
    </location>
</feature>
<reference evidence="2" key="1">
    <citation type="journal article" date="2015" name="Nat. Genet.">
        <title>The pineapple genome and the evolution of CAM photosynthesis.</title>
        <authorList>
            <person name="Ming R."/>
            <person name="VanBuren R."/>
            <person name="Wai C.M."/>
            <person name="Tang H."/>
            <person name="Schatz M.C."/>
            <person name="Bowers J.E."/>
            <person name="Lyons E."/>
            <person name="Wang M.L."/>
            <person name="Chen J."/>
            <person name="Biggers E."/>
            <person name="Zhang J."/>
            <person name="Huang L."/>
            <person name="Zhang L."/>
            <person name="Miao W."/>
            <person name="Zhang J."/>
            <person name="Ye Z."/>
            <person name="Miao C."/>
            <person name="Lin Z."/>
            <person name="Wang H."/>
            <person name="Zhou H."/>
            <person name="Yim W.C."/>
            <person name="Priest H.D."/>
            <person name="Zheng C."/>
            <person name="Woodhouse M."/>
            <person name="Edger P.P."/>
            <person name="Guyot R."/>
            <person name="Guo H.B."/>
            <person name="Guo H."/>
            <person name="Zheng G."/>
            <person name="Singh R."/>
            <person name="Sharma A."/>
            <person name="Min X."/>
            <person name="Zheng Y."/>
            <person name="Lee H."/>
            <person name="Gurtowski J."/>
            <person name="Sedlazeck F.J."/>
            <person name="Harkess A."/>
            <person name="McKain M.R."/>
            <person name="Liao Z."/>
            <person name="Fang J."/>
            <person name="Liu J."/>
            <person name="Zhang X."/>
            <person name="Zhang Q."/>
            <person name="Hu W."/>
            <person name="Qin Y."/>
            <person name="Wang K."/>
            <person name="Chen L.Y."/>
            <person name="Shirley N."/>
            <person name="Lin Y.R."/>
            <person name="Liu L.Y."/>
            <person name="Hernandez A.G."/>
            <person name="Wright C.L."/>
            <person name="Bulone V."/>
            <person name="Tuskan G.A."/>
            <person name="Heath K."/>
            <person name="Zee F."/>
            <person name="Moore P.H."/>
            <person name="Sunkar R."/>
            <person name="Leebens-Mack J.H."/>
            <person name="Mockler T."/>
            <person name="Bennetzen J.L."/>
            <person name="Freeling M."/>
            <person name="Sankoff D."/>
            <person name="Paterson A.H."/>
            <person name="Zhu X."/>
            <person name="Yang X."/>
            <person name="Smith J.A."/>
            <person name="Cushman J.C."/>
            <person name="Paull R.E."/>
            <person name="Yu Q."/>
        </authorList>
    </citation>
    <scope>NUCLEOTIDE SEQUENCE [LARGE SCALE GENOMIC DNA]</scope>
    <source>
        <strain evidence="2">cv. F153</strain>
    </source>
</reference>
<evidence type="ECO:0000256" key="1">
    <source>
        <dbReference type="SAM" id="MobiDB-lite"/>
    </source>
</evidence>
<dbReference type="AlphaFoldDB" id="A0A6P5FHZ7"/>
<feature type="compositionally biased region" description="Basic and acidic residues" evidence="1">
    <location>
        <begin position="8"/>
        <end position="19"/>
    </location>
</feature>
<reference evidence="3" key="2">
    <citation type="submission" date="2025-08" db="UniProtKB">
        <authorList>
            <consortium name="RefSeq"/>
        </authorList>
    </citation>
    <scope>IDENTIFICATION</scope>
    <source>
        <tissue evidence="3">Leaf</tissue>
    </source>
</reference>
<keyword evidence="2" id="KW-1185">Reference proteome</keyword>
<accession>A0A6P5FHZ7</accession>
<organism evidence="2 3">
    <name type="scientific">Ananas comosus</name>
    <name type="common">Pineapple</name>
    <name type="synonym">Ananas ananas</name>
    <dbReference type="NCBI Taxonomy" id="4615"/>
    <lineage>
        <taxon>Eukaryota</taxon>
        <taxon>Viridiplantae</taxon>
        <taxon>Streptophyta</taxon>
        <taxon>Embryophyta</taxon>
        <taxon>Tracheophyta</taxon>
        <taxon>Spermatophyta</taxon>
        <taxon>Magnoliopsida</taxon>
        <taxon>Liliopsida</taxon>
        <taxon>Poales</taxon>
        <taxon>Bromeliaceae</taxon>
        <taxon>Bromelioideae</taxon>
        <taxon>Ananas</taxon>
    </lineage>
</organism>